<feature type="domain" description="Transcription elongation factor Eaf N-terminal" evidence="8">
    <location>
        <begin position="91"/>
        <end position="152"/>
    </location>
</feature>
<comment type="caution">
    <text evidence="9">The sequence shown here is derived from an EMBL/GenBank/DDBJ whole genome shotgun (WGS) entry which is preliminary data.</text>
</comment>
<feature type="region of interest" description="Disordered" evidence="7">
    <location>
        <begin position="1"/>
        <end position="69"/>
    </location>
</feature>
<feature type="compositionally biased region" description="Low complexity" evidence="7">
    <location>
        <begin position="205"/>
        <end position="214"/>
    </location>
</feature>
<evidence type="ECO:0000256" key="6">
    <source>
        <dbReference type="ARBA" id="ARBA00023242"/>
    </source>
</evidence>
<evidence type="ECO:0000313" key="10">
    <source>
        <dbReference type="Proteomes" id="UP000645828"/>
    </source>
</evidence>
<keyword evidence="6" id="KW-0539">Nucleus</keyword>
<dbReference type="Pfam" id="PF09816">
    <property type="entry name" value="EAF"/>
    <property type="match status" value="1"/>
</dbReference>
<comment type="subcellular location">
    <subcellularLocation>
        <location evidence="1">Nucleus</location>
    </subcellularLocation>
</comment>
<dbReference type="PANTHER" id="PTHR15970:SF8">
    <property type="entry name" value="ELL-ASSOCIATED FACTOR 1"/>
    <property type="match status" value="1"/>
</dbReference>
<keyword evidence="5" id="KW-0804">Transcription</keyword>
<proteinExistence type="inferred from homology"/>
<name>A0A811YF43_NYCPR</name>
<protein>
    <submittedName>
        <fullName evidence="9">(raccoon dog) hypothetical protein</fullName>
    </submittedName>
</protein>
<dbReference type="Proteomes" id="UP000645828">
    <property type="component" value="Unassembled WGS sequence"/>
</dbReference>
<dbReference type="GO" id="GO:0032783">
    <property type="term" value="C:super elongation complex"/>
    <property type="evidence" value="ECO:0007669"/>
    <property type="project" value="InterPro"/>
</dbReference>
<feature type="region of interest" description="Disordered" evidence="7">
    <location>
        <begin position="145"/>
        <end position="254"/>
    </location>
</feature>
<evidence type="ECO:0000259" key="8">
    <source>
        <dbReference type="Pfam" id="PF09816"/>
    </source>
</evidence>
<dbReference type="GO" id="GO:0003711">
    <property type="term" value="F:transcription elongation factor activity"/>
    <property type="evidence" value="ECO:0007669"/>
    <property type="project" value="TreeGrafter"/>
</dbReference>
<evidence type="ECO:0000256" key="5">
    <source>
        <dbReference type="ARBA" id="ARBA00023163"/>
    </source>
</evidence>
<feature type="compositionally biased region" description="Polar residues" evidence="7">
    <location>
        <begin position="243"/>
        <end position="254"/>
    </location>
</feature>
<comment type="similarity">
    <text evidence="2">Belongs to the EAF family.</text>
</comment>
<evidence type="ECO:0000256" key="7">
    <source>
        <dbReference type="SAM" id="MobiDB-lite"/>
    </source>
</evidence>
<organism evidence="9 10">
    <name type="scientific">Nyctereutes procyonoides</name>
    <name type="common">Raccoon dog</name>
    <name type="synonym">Canis procyonoides</name>
    <dbReference type="NCBI Taxonomy" id="34880"/>
    <lineage>
        <taxon>Eukaryota</taxon>
        <taxon>Metazoa</taxon>
        <taxon>Chordata</taxon>
        <taxon>Craniata</taxon>
        <taxon>Vertebrata</taxon>
        <taxon>Euteleostomi</taxon>
        <taxon>Mammalia</taxon>
        <taxon>Eutheria</taxon>
        <taxon>Laurasiatheria</taxon>
        <taxon>Carnivora</taxon>
        <taxon>Caniformia</taxon>
        <taxon>Canidae</taxon>
        <taxon>Nyctereutes</taxon>
    </lineage>
</organism>
<feature type="compositionally biased region" description="Low complexity" evidence="7">
    <location>
        <begin position="43"/>
        <end position="53"/>
    </location>
</feature>
<dbReference type="GO" id="GO:0006368">
    <property type="term" value="P:transcription elongation by RNA polymerase II"/>
    <property type="evidence" value="ECO:0007669"/>
    <property type="project" value="InterPro"/>
</dbReference>
<dbReference type="AlphaFoldDB" id="A0A811YF43"/>
<dbReference type="PANTHER" id="PTHR15970">
    <property type="entry name" value="ELL-ASSOCIATED FACTOR EAF"/>
    <property type="match status" value="1"/>
</dbReference>
<keyword evidence="3" id="KW-0805">Transcription regulation</keyword>
<evidence type="ECO:0000256" key="1">
    <source>
        <dbReference type="ARBA" id="ARBA00004123"/>
    </source>
</evidence>
<evidence type="ECO:0000256" key="3">
    <source>
        <dbReference type="ARBA" id="ARBA00023015"/>
    </source>
</evidence>
<evidence type="ECO:0000256" key="2">
    <source>
        <dbReference type="ARBA" id="ARBA00007798"/>
    </source>
</evidence>
<sequence>MGGSDLLFRPRERRSPDAGAGSSGCGCAGERRRGARGAGRGARGAARALRGAANPPLDREEHGLRLGESFGRRPRARHLQILDAKESFRLAGKGDEVPVTLPRVAGATPPVTAFKGNERPSQEDCVLIINRGPGDSVLEKLSSSIQVEKTRADGSSKIQARMEQQPTRPPQPSQPPPPPPPPPPPTPFRAPAKPPFLRPRELIDSSSSGAEGNGPAPPPPPAHRQPCNSRPAVANGTRRPNDLQLSESGSDSDD</sequence>
<reference evidence="9" key="1">
    <citation type="submission" date="2020-12" db="EMBL/GenBank/DDBJ databases">
        <authorList>
            <consortium name="Molecular Ecology Group"/>
        </authorList>
    </citation>
    <scope>NUCLEOTIDE SEQUENCE</scope>
    <source>
        <strain evidence="9">TBG_1078</strain>
    </source>
</reference>
<keyword evidence="4" id="KW-0010">Activator</keyword>
<dbReference type="EMBL" id="CAJHUB010000675">
    <property type="protein sequence ID" value="CAD7675468.1"/>
    <property type="molecule type" value="Genomic_DNA"/>
</dbReference>
<feature type="region of interest" description="Disordered" evidence="7">
    <location>
        <begin position="100"/>
        <end position="123"/>
    </location>
</feature>
<dbReference type="InterPro" id="IPR027093">
    <property type="entry name" value="EAF_fam"/>
</dbReference>
<evidence type="ECO:0000256" key="4">
    <source>
        <dbReference type="ARBA" id="ARBA00023159"/>
    </source>
</evidence>
<accession>A0A811YF43</accession>
<evidence type="ECO:0000313" key="9">
    <source>
        <dbReference type="EMBL" id="CAD7675468.1"/>
    </source>
</evidence>
<feature type="compositionally biased region" description="Pro residues" evidence="7">
    <location>
        <begin position="167"/>
        <end position="197"/>
    </location>
</feature>
<keyword evidence="10" id="KW-1185">Reference proteome</keyword>
<feature type="compositionally biased region" description="Polar residues" evidence="7">
    <location>
        <begin position="156"/>
        <end position="165"/>
    </location>
</feature>
<dbReference type="InterPro" id="IPR019194">
    <property type="entry name" value="Tscrpt_elong_fac_Eaf_N"/>
</dbReference>
<gene>
    <name evidence="9" type="ORF">NYPRO_LOCUS8263</name>
</gene>